<dbReference type="GO" id="GO:0070507">
    <property type="term" value="P:regulation of microtubule cytoskeleton organization"/>
    <property type="evidence" value="ECO:0007669"/>
    <property type="project" value="TreeGrafter"/>
</dbReference>
<feature type="region of interest" description="Disordered" evidence="10">
    <location>
        <begin position="120"/>
        <end position="211"/>
    </location>
</feature>
<evidence type="ECO:0000256" key="1">
    <source>
        <dbReference type="ARBA" id="ARBA00004120"/>
    </source>
</evidence>
<keyword evidence="3" id="KW-0963">Cytoplasm</keyword>
<dbReference type="GO" id="GO:0042073">
    <property type="term" value="P:intraciliary transport"/>
    <property type="evidence" value="ECO:0007669"/>
    <property type="project" value="TreeGrafter"/>
</dbReference>
<protein>
    <recommendedName>
        <fullName evidence="9">TRAF3-interacting protein 1</fullName>
    </recommendedName>
</protein>
<evidence type="ECO:0000313" key="13">
    <source>
        <dbReference type="EMBL" id="KAK9806966.1"/>
    </source>
</evidence>
<dbReference type="InterPro" id="IPR018799">
    <property type="entry name" value="TRAF3IP1"/>
</dbReference>
<accession>A0AAW1P6I0</accession>
<dbReference type="GO" id="GO:0005930">
    <property type="term" value="C:axoneme"/>
    <property type="evidence" value="ECO:0007669"/>
    <property type="project" value="UniProtKB-SubCell"/>
</dbReference>
<organism evidence="13 14">
    <name type="scientific">[Myrmecia] bisecta</name>
    <dbReference type="NCBI Taxonomy" id="41462"/>
    <lineage>
        <taxon>Eukaryota</taxon>
        <taxon>Viridiplantae</taxon>
        <taxon>Chlorophyta</taxon>
        <taxon>core chlorophytes</taxon>
        <taxon>Trebouxiophyceae</taxon>
        <taxon>Trebouxiales</taxon>
        <taxon>Trebouxiaceae</taxon>
        <taxon>Myrmecia</taxon>
    </lineage>
</organism>
<keyword evidence="4" id="KW-0970">Cilium biogenesis/degradation</keyword>
<evidence type="ECO:0000313" key="14">
    <source>
        <dbReference type="Proteomes" id="UP001489004"/>
    </source>
</evidence>
<feature type="compositionally biased region" description="Basic and acidic residues" evidence="10">
    <location>
        <begin position="141"/>
        <end position="151"/>
    </location>
</feature>
<keyword evidence="14" id="KW-1185">Reference proteome</keyword>
<dbReference type="GO" id="GO:0030992">
    <property type="term" value="C:intraciliary transport particle B"/>
    <property type="evidence" value="ECO:0007669"/>
    <property type="project" value="TreeGrafter"/>
</dbReference>
<dbReference type="GO" id="GO:0060271">
    <property type="term" value="P:cilium assembly"/>
    <property type="evidence" value="ECO:0007669"/>
    <property type="project" value="TreeGrafter"/>
</dbReference>
<proteinExistence type="inferred from homology"/>
<evidence type="ECO:0000256" key="9">
    <source>
        <dbReference type="ARBA" id="ARBA00070492"/>
    </source>
</evidence>
<dbReference type="Proteomes" id="UP001489004">
    <property type="component" value="Unassembled WGS sequence"/>
</dbReference>
<reference evidence="13 14" key="1">
    <citation type="journal article" date="2024" name="Nat. Commun.">
        <title>Phylogenomics reveals the evolutionary origins of lichenization in chlorophyte algae.</title>
        <authorList>
            <person name="Puginier C."/>
            <person name="Libourel C."/>
            <person name="Otte J."/>
            <person name="Skaloud P."/>
            <person name="Haon M."/>
            <person name="Grisel S."/>
            <person name="Petersen M."/>
            <person name="Berrin J.G."/>
            <person name="Delaux P.M."/>
            <person name="Dal Grande F."/>
            <person name="Keller J."/>
        </authorList>
    </citation>
    <scope>NUCLEOTIDE SEQUENCE [LARGE SCALE GENOMIC DNA]</scope>
    <source>
        <strain evidence="13 14">SAG 2043</strain>
    </source>
</reference>
<dbReference type="Pfam" id="PF10243">
    <property type="entry name" value="MIP-T3"/>
    <property type="match status" value="1"/>
</dbReference>
<keyword evidence="5" id="KW-0175">Coiled coil</keyword>
<dbReference type="EMBL" id="JALJOR010000013">
    <property type="protein sequence ID" value="KAK9806966.1"/>
    <property type="molecule type" value="Genomic_DNA"/>
</dbReference>
<sequence length="424" mass="44897">MANYWEATQQALQGERPLVLKPKLTENLLQKPPFRFLHDVISEVQRNTGYAPDLFSGAELDAKSIQDRNGKMSYLQKIFDAVSASVGHPVPAQPAKVVAGLEPELTNVFLQMLADAAQQGSTGQAQTEAATNPAAQPSRAIDQRVTADQRDQQTGSASSLTSEALPPPSMPAAPPMPPLAPPRQPNIQGNEERQGSAGPRPAGAQHSKPAAAAAGLTAMILEEGQVEEEPDQPAIGMQDLAEPMLAQHAAAGSNRAGRQEDGALVRDLLQAQQSMQDGRAELQADGHLARQTGISIQRKGRDGHEAGAGLNAGNMATAATLMQQLCQSCIPVGRCLESLQADMDSMAAEHRFWAKERRSAQEKLAAEQRLAESTAVEGPQAQLAKVESGIAAALERIAALKLGVLHNDRTSAKLLQAVVAAVVH</sequence>
<evidence type="ECO:0000256" key="2">
    <source>
        <dbReference type="ARBA" id="ARBA00004430"/>
    </source>
</evidence>
<keyword evidence="7" id="KW-0966">Cell projection</keyword>
<comment type="similarity">
    <text evidence="8">Belongs to the TRAF3IP1 family.</text>
</comment>
<dbReference type="PANTHER" id="PTHR31363">
    <property type="entry name" value="TRAF3-INTERACTING PROTEIN 1"/>
    <property type="match status" value="1"/>
</dbReference>
<dbReference type="InterPro" id="IPR041476">
    <property type="entry name" value="TRAF3IP1_C"/>
</dbReference>
<feature type="domain" description="TRAF3-interacting protein 1 C-terminal" evidence="12">
    <location>
        <begin position="259"/>
        <end position="418"/>
    </location>
</feature>
<evidence type="ECO:0000256" key="4">
    <source>
        <dbReference type="ARBA" id="ARBA00022794"/>
    </source>
</evidence>
<evidence type="ECO:0000259" key="12">
    <source>
        <dbReference type="Pfam" id="PF17749"/>
    </source>
</evidence>
<dbReference type="GO" id="GO:0048731">
    <property type="term" value="P:system development"/>
    <property type="evidence" value="ECO:0007669"/>
    <property type="project" value="UniProtKB-ARBA"/>
</dbReference>
<evidence type="ECO:0000256" key="6">
    <source>
        <dbReference type="ARBA" id="ARBA00023212"/>
    </source>
</evidence>
<dbReference type="GO" id="GO:0048513">
    <property type="term" value="P:animal organ development"/>
    <property type="evidence" value="ECO:0007669"/>
    <property type="project" value="UniProtKB-ARBA"/>
</dbReference>
<dbReference type="InterPro" id="IPR042576">
    <property type="entry name" value="TRAF3IP1_N_sf"/>
</dbReference>
<dbReference type="FunFam" id="1.10.418.50:FF:000001">
    <property type="entry name" value="TRAF3-interacting protein 1 isoform X1"/>
    <property type="match status" value="1"/>
</dbReference>
<feature type="compositionally biased region" description="Polar residues" evidence="10">
    <location>
        <begin position="152"/>
        <end position="162"/>
    </location>
</feature>
<dbReference type="Gene3D" id="1.10.418.50">
    <property type="entry name" value="Microtubule-binding protein MIP-T3"/>
    <property type="match status" value="1"/>
</dbReference>
<evidence type="ECO:0000259" key="11">
    <source>
        <dbReference type="Pfam" id="PF10243"/>
    </source>
</evidence>
<dbReference type="PANTHER" id="PTHR31363:SF0">
    <property type="entry name" value="TRAF3-INTERACTING PROTEIN 1"/>
    <property type="match status" value="1"/>
</dbReference>
<dbReference type="GO" id="GO:0036064">
    <property type="term" value="C:ciliary basal body"/>
    <property type="evidence" value="ECO:0007669"/>
    <property type="project" value="TreeGrafter"/>
</dbReference>
<dbReference type="Pfam" id="PF17749">
    <property type="entry name" value="MIP-T3_C"/>
    <property type="match status" value="1"/>
</dbReference>
<dbReference type="InterPro" id="IPR040468">
    <property type="entry name" value="TRAF3IP1_N"/>
</dbReference>
<gene>
    <name evidence="13" type="ORF">WJX72_008820</name>
</gene>
<name>A0AAW1P6I0_9CHLO</name>
<keyword evidence="6" id="KW-0206">Cytoskeleton</keyword>
<dbReference type="AlphaFoldDB" id="A0AAW1P6I0"/>
<feature type="compositionally biased region" description="Pro residues" evidence="10">
    <location>
        <begin position="165"/>
        <end position="184"/>
    </location>
</feature>
<evidence type="ECO:0000256" key="3">
    <source>
        <dbReference type="ARBA" id="ARBA00022490"/>
    </source>
</evidence>
<evidence type="ECO:0000256" key="7">
    <source>
        <dbReference type="ARBA" id="ARBA00023273"/>
    </source>
</evidence>
<evidence type="ECO:0000256" key="8">
    <source>
        <dbReference type="ARBA" id="ARBA00043971"/>
    </source>
</evidence>
<dbReference type="GO" id="GO:0008017">
    <property type="term" value="F:microtubule binding"/>
    <property type="evidence" value="ECO:0007669"/>
    <property type="project" value="InterPro"/>
</dbReference>
<comment type="caution">
    <text evidence="13">The sequence shown here is derived from an EMBL/GenBank/DDBJ whole genome shotgun (WGS) entry which is preliminary data.</text>
</comment>
<feature type="domain" description="TRAF3-interacting protein 1 N-terminal" evidence="11">
    <location>
        <begin position="4"/>
        <end position="118"/>
    </location>
</feature>
<evidence type="ECO:0000256" key="5">
    <source>
        <dbReference type="ARBA" id="ARBA00023054"/>
    </source>
</evidence>
<evidence type="ECO:0000256" key="10">
    <source>
        <dbReference type="SAM" id="MobiDB-lite"/>
    </source>
</evidence>
<comment type="subcellular location">
    <subcellularLocation>
        <location evidence="2">Cytoplasm</location>
        <location evidence="2">Cytoskeleton</location>
        <location evidence="2">Cilium axoneme</location>
    </subcellularLocation>
    <subcellularLocation>
        <location evidence="1">Cytoplasm</location>
        <location evidence="1">Cytoskeleton</location>
        <location evidence="1">Cilium basal body</location>
    </subcellularLocation>
</comment>
<feature type="compositionally biased region" description="Low complexity" evidence="10">
    <location>
        <begin position="120"/>
        <end position="131"/>
    </location>
</feature>